<evidence type="ECO:0000313" key="2">
    <source>
        <dbReference type="EMBL" id="GAG95099.1"/>
    </source>
</evidence>
<dbReference type="PANTHER" id="PTHR42959">
    <property type="entry name" value="CARBAMOYLTRANSFERASE"/>
    <property type="match status" value="1"/>
</dbReference>
<dbReference type="Pfam" id="PF07503">
    <property type="entry name" value="zf-HYPF"/>
    <property type="match status" value="1"/>
</dbReference>
<dbReference type="GO" id="GO:0016743">
    <property type="term" value="F:carboxyl- or carbamoyltransferase activity"/>
    <property type="evidence" value="ECO:0007669"/>
    <property type="project" value="TreeGrafter"/>
</dbReference>
<gene>
    <name evidence="2" type="ORF">S01H4_40909</name>
</gene>
<reference evidence="2" key="1">
    <citation type="journal article" date="2014" name="Front. Microbiol.">
        <title>High frequency of phylogenetically diverse reductive dehalogenase-homologous genes in deep subseafloor sedimentary metagenomes.</title>
        <authorList>
            <person name="Kawai M."/>
            <person name="Futagami T."/>
            <person name="Toyoda A."/>
            <person name="Takaki Y."/>
            <person name="Nishi S."/>
            <person name="Hori S."/>
            <person name="Arai W."/>
            <person name="Tsubouchi T."/>
            <person name="Morono Y."/>
            <person name="Uchiyama I."/>
            <person name="Ito T."/>
            <person name="Fujiyama A."/>
            <person name="Inagaki F."/>
            <person name="Takami H."/>
        </authorList>
    </citation>
    <scope>NUCLEOTIDE SEQUENCE</scope>
    <source>
        <strain evidence="2">Expedition CK06-06</strain>
    </source>
</reference>
<dbReference type="PROSITE" id="PS51163">
    <property type="entry name" value="YRDC"/>
    <property type="match status" value="1"/>
</dbReference>
<dbReference type="EMBL" id="BART01022336">
    <property type="protein sequence ID" value="GAG95099.1"/>
    <property type="molecule type" value="Genomic_DNA"/>
</dbReference>
<feature type="non-terminal residue" evidence="2">
    <location>
        <position position="1"/>
    </location>
</feature>
<accession>X1BGQ7</accession>
<dbReference type="InterPro" id="IPR017945">
    <property type="entry name" value="DHBP_synth_RibB-like_a/b_dom"/>
</dbReference>
<dbReference type="InterPro" id="IPR051060">
    <property type="entry name" value="Carbamoyltrans_HypF-like"/>
</dbReference>
<dbReference type="AlphaFoldDB" id="X1BGQ7"/>
<dbReference type="GO" id="GO:0051604">
    <property type="term" value="P:protein maturation"/>
    <property type="evidence" value="ECO:0007669"/>
    <property type="project" value="TreeGrafter"/>
</dbReference>
<comment type="caution">
    <text evidence="2">The sequence shown here is derived from an EMBL/GenBank/DDBJ whole genome shotgun (WGS) entry which is preliminary data.</text>
</comment>
<dbReference type="PANTHER" id="PTHR42959:SF1">
    <property type="entry name" value="CARBAMOYLTRANSFERASE HYPF"/>
    <property type="match status" value="1"/>
</dbReference>
<evidence type="ECO:0000259" key="1">
    <source>
        <dbReference type="PROSITE" id="PS51163"/>
    </source>
</evidence>
<name>X1BGQ7_9ZZZZ</name>
<dbReference type="Gene3D" id="3.30.110.120">
    <property type="match status" value="1"/>
</dbReference>
<dbReference type="Pfam" id="PF17788">
    <property type="entry name" value="HypF_C"/>
    <property type="match status" value="1"/>
</dbReference>
<sequence length="288" mass="32769">YHAQPNACADCGPQVSLYQNKIKLEGIDPIEKAAKLLKEGKIGAIKGLGGFHLACDATNNKAVARLRRLKNREAKPFAIMSFNLEKIMQYCKLGEKEKEWLVNRARPIVLLQKKENSLISPLVAPRNNYLGVMLPYAPLHYLLLKDNFTALIMTSGNITNQPIIGDNLEALEKLDGIVDFFLSYNRDIFNQCDDSVIKIINNNNMFFRRSRGYVPYPIILDFKLKEVLALGGELKNTISFSKENYIFLSQYLGDLKSVETLEFFKESITSFKKMFRVKPEIIACDLHP</sequence>
<dbReference type="GO" id="GO:0008270">
    <property type="term" value="F:zinc ion binding"/>
    <property type="evidence" value="ECO:0007669"/>
    <property type="project" value="InterPro"/>
</dbReference>
<dbReference type="InterPro" id="IPR006070">
    <property type="entry name" value="Sua5-like_dom"/>
</dbReference>
<protein>
    <recommendedName>
        <fullName evidence="1">YrdC-like domain-containing protein</fullName>
    </recommendedName>
</protein>
<dbReference type="GO" id="GO:0003725">
    <property type="term" value="F:double-stranded RNA binding"/>
    <property type="evidence" value="ECO:0007669"/>
    <property type="project" value="InterPro"/>
</dbReference>
<feature type="non-terminal residue" evidence="2">
    <location>
        <position position="288"/>
    </location>
</feature>
<organism evidence="2">
    <name type="scientific">marine sediment metagenome</name>
    <dbReference type="NCBI Taxonomy" id="412755"/>
    <lineage>
        <taxon>unclassified sequences</taxon>
        <taxon>metagenomes</taxon>
        <taxon>ecological metagenomes</taxon>
    </lineage>
</organism>
<dbReference type="InterPro" id="IPR011125">
    <property type="entry name" value="Znf_HypF"/>
</dbReference>
<dbReference type="Gene3D" id="3.90.870.40">
    <property type="match status" value="1"/>
</dbReference>
<feature type="domain" description="YrdC-like" evidence="1">
    <location>
        <begin position="27"/>
        <end position="212"/>
    </location>
</feature>
<proteinExistence type="predicted"/>
<dbReference type="SUPFAM" id="SSF55821">
    <property type="entry name" value="YrdC/RibB"/>
    <property type="match status" value="1"/>
</dbReference>
<dbReference type="Pfam" id="PF01300">
    <property type="entry name" value="Sua5_yciO_yrdC"/>
    <property type="match status" value="1"/>
</dbReference>
<dbReference type="InterPro" id="IPR041440">
    <property type="entry name" value="HypF_C"/>
</dbReference>
<dbReference type="Gene3D" id="3.30.420.360">
    <property type="match status" value="1"/>
</dbReference>